<feature type="transmembrane region" description="Helical" evidence="1">
    <location>
        <begin position="209"/>
        <end position="228"/>
    </location>
</feature>
<dbReference type="Pfam" id="PF09991">
    <property type="entry name" value="DUF2232"/>
    <property type="match status" value="1"/>
</dbReference>
<name>A0A345PM00_9BACI</name>
<feature type="transmembrane region" description="Helical" evidence="1">
    <location>
        <begin position="51"/>
        <end position="84"/>
    </location>
</feature>
<dbReference type="KEGG" id="ocn:CUC15_19815"/>
<evidence type="ECO:0000313" key="3">
    <source>
        <dbReference type="Proteomes" id="UP000253908"/>
    </source>
</evidence>
<evidence type="ECO:0000313" key="2">
    <source>
        <dbReference type="EMBL" id="AXI11030.1"/>
    </source>
</evidence>
<keyword evidence="1" id="KW-1133">Transmembrane helix</keyword>
<feature type="transmembrane region" description="Helical" evidence="1">
    <location>
        <begin position="270"/>
        <end position="297"/>
    </location>
</feature>
<dbReference type="PANTHER" id="PTHR41324:SF1">
    <property type="entry name" value="DUF2232 DOMAIN-CONTAINING PROTEIN"/>
    <property type="match status" value="1"/>
</dbReference>
<dbReference type="InterPro" id="IPR018710">
    <property type="entry name" value="DUF2232"/>
</dbReference>
<dbReference type="EMBL" id="CP024848">
    <property type="protein sequence ID" value="AXI11030.1"/>
    <property type="molecule type" value="Genomic_DNA"/>
</dbReference>
<sequence length="311" mass="35436">MNKSKKITEGALLLAVFMVIMLLSIFIPIFSILLPIPFILYSAKYDWKPTLLMFVVAILLAVIFTTILSLPTVVLMGLGGIMIGNAIYKNLSAYETLARGTFGFIIGLLFSFVFTQVALDVNFVEDMNEMVEESMTMSSNLIEQFGLQEQQTEEVEELIQMQMNYLSDLLPAFVIFLAFILAFIVQWIGHKFINKFYKKKLRFPPFRTVQFPSALLWIYMIVLVLSIIETDPASTLFVIIQNASLVTGTLMIIQGFSFIFFFAHHKRLPIIIPILAVLFTLFIPTILLSFVRILGIIDIGFKLRDRLTKKN</sequence>
<feature type="transmembrane region" description="Helical" evidence="1">
    <location>
        <begin position="96"/>
        <end position="119"/>
    </location>
</feature>
<dbReference type="PANTHER" id="PTHR41324">
    <property type="entry name" value="MEMBRANE PROTEIN-RELATED"/>
    <property type="match status" value="1"/>
</dbReference>
<gene>
    <name evidence="2" type="ORF">CUC15_19815</name>
</gene>
<keyword evidence="1" id="KW-0472">Membrane</keyword>
<evidence type="ECO:0000256" key="1">
    <source>
        <dbReference type="SAM" id="Phobius"/>
    </source>
</evidence>
<dbReference type="AlphaFoldDB" id="A0A345PM00"/>
<protein>
    <submittedName>
        <fullName evidence="2">DUF2232 domain-containing protein</fullName>
    </submittedName>
</protein>
<organism evidence="2 3">
    <name type="scientific">Oceanobacillus zhaokaii</name>
    <dbReference type="NCBI Taxonomy" id="2052660"/>
    <lineage>
        <taxon>Bacteria</taxon>
        <taxon>Bacillati</taxon>
        <taxon>Bacillota</taxon>
        <taxon>Bacilli</taxon>
        <taxon>Bacillales</taxon>
        <taxon>Bacillaceae</taxon>
        <taxon>Oceanobacillus</taxon>
    </lineage>
</organism>
<dbReference type="OrthoDB" id="2987886at2"/>
<keyword evidence="1" id="KW-0812">Transmembrane</keyword>
<dbReference type="RefSeq" id="WP_114918314.1">
    <property type="nucleotide sequence ID" value="NZ_CP024848.1"/>
</dbReference>
<feature type="transmembrane region" description="Helical" evidence="1">
    <location>
        <begin position="240"/>
        <end position="263"/>
    </location>
</feature>
<proteinExistence type="predicted"/>
<reference evidence="3" key="1">
    <citation type="submission" date="2017-11" db="EMBL/GenBank/DDBJ databases">
        <authorList>
            <person name="Zhu W."/>
        </authorList>
    </citation>
    <scope>NUCLEOTIDE SEQUENCE [LARGE SCALE GENOMIC DNA]</scope>
    <source>
        <strain evidence="3">160</strain>
    </source>
</reference>
<accession>A0A345PM00</accession>
<dbReference type="Proteomes" id="UP000253908">
    <property type="component" value="Chromosome"/>
</dbReference>
<feature type="transmembrane region" description="Helical" evidence="1">
    <location>
        <begin position="169"/>
        <end position="188"/>
    </location>
</feature>
<feature type="transmembrane region" description="Helical" evidence="1">
    <location>
        <begin position="12"/>
        <end position="39"/>
    </location>
</feature>
<keyword evidence="3" id="KW-1185">Reference proteome</keyword>